<evidence type="ECO:0000256" key="2">
    <source>
        <dbReference type="SAM" id="Phobius"/>
    </source>
</evidence>
<keyword evidence="2" id="KW-0812">Transmembrane</keyword>
<gene>
    <name evidence="4" type="ORF">GCM10010994_21100</name>
</gene>
<organism evidence="4 5">
    <name type="scientific">Chelatococcus reniformis</name>
    <dbReference type="NCBI Taxonomy" id="1494448"/>
    <lineage>
        <taxon>Bacteria</taxon>
        <taxon>Pseudomonadati</taxon>
        <taxon>Pseudomonadota</taxon>
        <taxon>Alphaproteobacteria</taxon>
        <taxon>Hyphomicrobiales</taxon>
        <taxon>Chelatococcaceae</taxon>
        <taxon>Chelatococcus</taxon>
    </lineage>
</organism>
<dbReference type="GO" id="GO:0016787">
    <property type="term" value="F:hydrolase activity"/>
    <property type="evidence" value="ECO:0007669"/>
    <property type="project" value="InterPro"/>
</dbReference>
<feature type="region of interest" description="Disordered" evidence="1">
    <location>
        <begin position="219"/>
        <end position="251"/>
    </location>
</feature>
<dbReference type="AlphaFoldDB" id="A0A916XDC0"/>
<comment type="caution">
    <text evidence="4">The sequence shown here is derived from an EMBL/GenBank/DDBJ whole genome shotgun (WGS) entry which is preliminary data.</text>
</comment>
<proteinExistence type="predicted"/>
<feature type="region of interest" description="Disordered" evidence="1">
    <location>
        <begin position="105"/>
        <end position="144"/>
    </location>
</feature>
<sequence>MCVAGEQCGVNPSGVMDGVVKLRVRRTAMGWALATTVPWALAAGLLVSFTAAAGPSLDAGVSASPSPVKAALLDMGPLIPDVPGLAGATLGLPGGGRLQLARLTIGDPLPPDPEAVGTPPRDDLKRDARQARSPTYPEVMRTGKGDPIVALRPSLSRRGIQTAALAAAMPRGAQRVLLMRDERTLPPTVLMQGSLELPPLEAMTAFEPWANESGQTMEHELPAAPSPGAVGSDGTIDPRRPPGALDGGTPAVPRAVALSSATPVPAETPMAIAAAPVALSVGRGVSVALRSDGDRPNYASLIDPDRTAREQRCLAEAIYFEARSEPEAGQAAVAQVVLNRVRSGLYPTSVCGVVYQNRHRHNACQFSFACEGRRLVTNDRDSWQSAVRIAQQVLDGTTYLADVGGATHYHADYVRPRWASKLKKMDVIGRHIFYKLKPGQT</sequence>
<dbReference type="Gene3D" id="1.10.10.2520">
    <property type="entry name" value="Cell wall hydrolase SleB, domain 1"/>
    <property type="match status" value="1"/>
</dbReference>
<dbReference type="InterPro" id="IPR011105">
    <property type="entry name" value="Cell_wall_hydrolase_SleB"/>
</dbReference>
<evidence type="ECO:0000256" key="1">
    <source>
        <dbReference type="SAM" id="MobiDB-lite"/>
    </source>
</evidence>
<dbReference type="Pfam" id="PF07486">
    <property type="entry name" value="Hydrolase_2"/>
    <property type="match status" value="1"/>
</dbReference>
<feature type="domain" description="Cell wall hydrolase SleB" evidence="3">
    <location>
        <begin position="324"/>
        <end position="434"/>
    </location>
</feature>
<dbReference type="EMBL" id="BMGG01000003">
    <property type="protein sequence ID" value="GGC62308.1"/>
    <property type="molecule type" value="Genomic_DNA"/>
</dbReference>
<evidence type="ECO:0000313" key="5">
    <source>
        <dbReference type="Proteomes" id="UP000637002"/>
    </source>
</evidence>
<feature type="transmembrane region" description="Helical" evidence="2">
    <location>
        <begin position="31"/>
        <end position="54"/>
    </location>
</feature>
<dbReference type="InterPro" id="IPR042047">
    <property type="entry name" value="SleB_dom1"/>
</dbReference>
<dbReference type="Proteomes" id="UP000637002">
    <property type="component" value="Unassembled WGS sequence"/>
</dbReference>
<keyword evidence="5" id="KW-1185">Reference proteome</keyword>
<evidence type="ECO:0000259" key="3">
    <source>
        <dbReference type="Pfam" id="PF07486"/>
    </source>
</evidence>
<reference evidence="4" key="2">
    <citation type="submission" date="2020-09" db="EMBL/GenBank/DDBJ databases">
        <authorList>
            <person name="Sun Q."/>
            <person name="Zhou Y."/>
        </authorList>
    </citation>
    <scope>NUCLEOTIDE SEQUENCE</scope>
    <source>
        <strain evidence="4">CGMCC 1.12919</strain>
    </source>
</reference>
<keyword evidence="2" id="KW-1133">Transmembrane helix</keyword>
<evidence type="ECO:0000313" key="4">
    <source>
        <dbReference type="EMBL" id="GGC62308.1"/>
    </source>
</evidence>
<keyword evidence="2" id="KW-0472">Membrane</keyword>
<feature type="compositionally biased region" description="Basic and acidic residues" evidence="1">
    <location>
        <begin position="120"/>
        <end position="130"/>
    </location>
</feature>
<accession>A0A916XDC0</accession>
<protein>
    <recommendedName>
        <fullName evidence="3">Cell wall hydrolase SleB domain-containing protein</fullName>
    </recommendedName>
</protein>
<dbReference type="RefSeq" id="WP_244641909.1">
    <property type="nucleotide sequence ID" value="NZ_BMGG01000003.1"/>
</dbReference>
<name>A0A916XDC0_9HYPH</name>
<reference evidence="4" key="1">
    <citation type="journal article" date="2014" name="Int. J. Syst. Evol. Microbiol.">
        <title>Complete genome sequence of Corynebacterium casei LMG S-19264T (=DSM 44701T), isolated from a smear-ripened cheese.</title>
        <authorList>
            <consortium name="US DOE Joint Genome Institute (JGI-PGF)"/>
            <person name="Walter F."/>
            <person name="Albersmeier A."/>
            <person name="Kalinowski J."/>
            <person name="Ruckert C."/>
        </authorList>
    </citation>
    <scope>NUCLEOTIDE SEQUENCE</scope>
    <source>
        <strain evidence="4">CGMCC 1.12919</strain>
    </source>
</reference>